<dbReference type="OrthoDB" id="2420693at2759"/>
<dbReference type="AlphaFoldDB" id="A0A9N9N9C7"/>
<dbReference type="Proteomes" id="UP000789396">
    <property type="component" value="Unassembled WGS sequence"/>
</dbReference>
<reference evidence="2" key="1">
    <citation type="submission" date="2021-06" db="EMBL/GenBank/DDBJ databases">
        <authorList>
            <person name="Kallberg Y."/>
            <person name="Tangrot J."/>
            <person name="Rosling A."/>
        </authorList>
    </citation>
    <scope>NUCLEOTIDE SEQUENCE</scope>
    <source>
        <strain evidence="2">IN212</strain>
    </source>
</reference>
<dbReference type="EMBL" id="CAJVPZ010023601">
    <property type="protein sequence ID" value="CAG8716183.1"/>
    <property type="molecule type" value="Genomic_DNA"/>
</dbReference>
<protein>
    <submittedName>
        <fullName evidence="2">6572_t:CDS:1</fullName>
    </submittedName>
</protein>
<evidence type="ECO:0000256" key="1">
    <source>
        <dbReference type="SAM" id="MobiDB-lite"/>
    </source>
</evidence>
<comment type="caution">
    <text evidence="2">The sequence shown here is derived from an EMBL/GenBank/DDBJ whole genome shotgun (WGS) entry which is preliminary data.</text>
</comment>
<keyword evidence="3" id="KW-1185">Reference proteome</keyword>
<sequence>MMIEATDIDYLRTATVTYNARENYSSTTPGARSIIDVIADDIEPTLTQVPNVVESTIPSVNHNATAATPGPSKNLMDVTNPYVQIDSSYKRNQKQSSDYVDLDAQDEEEKQSDKEKDTELDEEE</sequence>
<gene>
    <name evidence="2" type="ORF">RFULGI_LOCUS11160</name>
</gene>
<proteinExistence type="predicted"/>
<evidence type="ECO:0000313" key="2">
    <source>
        <dbReference type="EMBL" id="CAG8716183.1"/>
    </source>
</evidence>
<accession>A0A9N9N9C7</accession>
<name>A0A9N9N9C7_9GLOM</name>
<feature type="compositionally biased region" description="Acidic residues" evidence="1">
    <location>
        <begin position="100"/>
        <end position="110"/>
    </location>
</feature>
<feature type="non-terminal residue" evidence="2">
    <location>
        <position position="124"/>
    </location>
</feature>
<organism evidence="2 3">
    <name type="scientific">Racocetra fulgida</name>
    <dbReference type="NCBI Taxonomy" id="60492"/>
    <lineage>
        <taxon>Eukaryota</taxon>
        <taxon>Fungi</taxon>
        <taxon>Fungi incertae sedis</taxon>
        <taxon>Mucoromycota</taxon>
        <taxon>Glomeromycotina</taxon>
        <taxon>Glomeromycetes</taxon>
        <taxon>Diversisporales</taxon>
        <taxon>Gigasporaceae</taxon>
        <taxon>Racocetra</taxon>
    </lineage>
</organism>
<evidence type="ECO:0000313" key="3">
    <source>
        <dbReference type="Proteomes" id="UP000789396"/>
    </source>
</evidence>
<feature type="region of interest" description="Disordered" evidence="1">
    <location>
        <begin position="86"/>
        <end position="124"/>
    </location>
</feature>